<dbReference type="InterPro" id="IPR018820">
    <property type="entry name" value="BRE4-related_DUF2421"/>
</dbReference>
<feature type="domain" description="Integral membrane bound transporter" evidence="8">
    <location>
        <begin position="551"/>
        <end position="688"/>
    </location>
</feature>
<evidence type="ECO:0000256" key="2">
    <source>
        <dbReference type="ARBA" id="ARBA00022692"/>
    </source>
</evidence>
<feature type="transmembrane region" description="Helical" evidence="5">
    <location>
        <begin position="14"/>
        <end position="40"/>
    </location>
</feature>
<feature type="transmembrane region" description="Helical" evidence="5">
    <location>
        <begin position="671"/>
        <end position="692"/>
    </location>
</feature>
<protein>
    <recommendedName>
        <fullName evidence="11">ER transporter 6TM N-terminal domain-containing protein</fullName>
    </recommendedName>
</protein>
<comment type="subcellular location">
    <subcellularLocation>
        <location evidence="1">Membrane</location>
        <topology evidence="1">Multi-pass membrane protein</topology>
    </subcellularLocation>
</comment>
<evidence type="ECO:0000256" key="3">
    <source>
        <dbReference type="ARBA" id="ARBA00022989"/>
    </source>
</evidence>
<evidence type="ECO:0000313" key="10">
    <source>
        <dbReference type="Proteomes" id="UP000053599"/>
    </source>
</evidence>
<keyword evidence="4 5" id="KW-0472">Membrane</keyword>
<keyword evidence="2 5" id="KW-0812">Transmembrane</keyword>
<dbReference type="HOGENOM" id="CLU_001788_0_1_1"/>
<sequence>MSLFVVPIMPRARFIQGLFVTCFLTCFAAAISLLFMWTAIKARENTTHLSTEQRSSGPVPGAEVVPYNAAASACLAVWFFFWLWAYNTFRAYRPQYFLPLIVFSIFLNVTATYGCIFPTMEQAYTLTKRLLDTFFVGFGIATAVHFIVLPVTTRDLVGLILNEYLHYLKSVLDTQAQLIDSLPSRDTGGKHVRIVGSESDSNLSEDTNSAWPEANMWRKAIAAATECQVKIQSELRYVKREFAYSKLRAGDYECVTDMLRNILVPLGGIETIIQASNRVEKMGGWSSMEIPKGVASALAEPADEKESWIWLFGQLRQPLQRLLAAMVEGLDYAFFTLQFTRKPVFSTKADFDVRAGESTDGKGFTGYLEKSIDDFLRAREAPLRQWCQINGLESLSEPPSGRMSFQRSRSQLYLVLDFEFSFIKAAQAILDLVRFADSKVEDGTMKHKRLIVPTWKVLRNWAAALVTREDSNLDYQSYSYRSGTPTVYLGDALGVEKDPEHLPPETWWEKLTDYFRIIPKVFGSKESWFGFKVAVGTMFIAVAAYLRNSQHFYIQQRLIWGALMVAISMTQTAGSGMYGQFMRVFGTFLAMVFSYIDWYIVNGDTAGVIVFFGVTMFLYHYLLVTKPDDPVIPMIGMITVTLIVGYELQVKQVGLAISESNGQVFHPIYELAPYRLACVLGGVGVACLLTYFPSVTTAGSEMRRDLGNTLYLLGHYYSLTHKAVSLRLKGLEGDIQDKHSAIRRVEKARLKLFAKELILIQAMKNHLHFIQWEPTFGGRFPKELYERLLNHTQNILRFTGMIAYVTKTFQELPDNAHAEGDAKTWLEDFKNVVASLEVTSHHVTSILAILSGAIGSGKPLPPYLEAPERYRLGEMLTSVDADILNIRHVCEPGYSAIAAIQVSTTMLAEDLADLLADAKKLVGEADFELDVVQRDYEKEVGSGPVAGTAAVRSKED</sequence>
<feature type="transmembrane region" description="Helical" evidence="5">
    <location>
        <begin position="630"/>
        <end position="650"/>
    </location>
</feature>
<feature type="transmembrane region" description="Helical" evidence="5">
    <location>
        <begin position="130"/>
        <end position="151"/>
    </location>
</feature>
<dbReference type="OrthoDB" id="2274698at2759"/>
<evidence type="ECO:0000259" key="6">
    <source>
        <dbReference type="Pfam" id="PF10334"/>
    </source>
</evidence>
<evidence type="ECO:0000256" key="5">
    <source>
        <dbReference type="SAM" id="Phobius"/>
    </source>
</evidence>
<feature type="domain" description="Putative ER transporter 6TM N-terminal" evidence="7">
    <location>
        <begin position="1"/>
        <end position="276"/>
    </location>
</feature>
<gene>
    <name evidence="9" type="ORF">PV11_07959</name>
</gene>
<feature type="transmembrane region" description="Helical" evidence="5">
    <location>
        <begin position="528"/>
        <end position="546"/>
    </location>
</feature>
<feature type="transmembrane region" description="Helical" evidence="5">
    <location>
        <begin position="64"/>
        <end position="84"/>
    </location>
</feature>
<evidence type="ECO:0000259" key="8">
    <source>
        <dbReference type="Pfam" id="PF13515"/>
    </source>
</evidence>
<dbReference type="PANTHER" id="PTHR37994">
    <property type="entry name" value="ARAE_2_N DOMAIN-CONTAINING PROTEIN-RELATED"/>
    <property type="match status" value="1"/>
</dbReference>
<dbReference type="InterPro" id="IPR049453">
    <property type="entry name" value="Memb_transporter_dom"/>
</dbReference>
<accession>A0A0D1WZ80</accession>
<dbReference type="Pfam" id="PF10337">
    <property type="entry name" value="ArAE_2_N"/>
    <property type="match status" value="1"/>
</dbReference>
<evidence type="ECO:0008006" key="11">
    <source>
        <dbReference type="Google" id="ProtNLM"/>
    </source>
</evidence>
<evidence type="ECO:0000259" key="7">
    <source>
        <dbReference type="Pfam" id="PF10337"/>
    </source>
</evidence>
<dbReference type="PANTHER" id="PTHR37994:SF4">
    <property type="entry name" value="ER TRANSPORTER 6TM N-TERMINAL DOMAIN-CONTAINING PROTEIN-RELATED"/>
    <property type="match status" value="1"/>
</dbReference>
<feature type="transmembrane region" description="Helical" evidence="5">
    <location>
        <begin position="608"/>
        <end position="624"/>
    </location>
</feature>
<feature type="transmembrane region" description="Helical" evidence="5">
    <location>
        <begin position="96"/>
        <end position="118"/>
    </location>
</feature>
<dbReference type="EMBL" id="KN846953">
    <property type="protein sequence ID" value="KIV80461.1"/>
    <property type="molecule type" value="Genomic_DNA"/>
</dbReference>
<evidence type="ECO:0000313" key="9">
    <source>
        <dbReference type="EMBL" id="KIV80461.1"/>
    </source>
</evidence>
<dbReference type="STRING" id="1016849.A0A0D1WZ80"/>
<dbReference type="Pfam" id="PF10334">
    <property type="entry name" value="BRE4"/>
    <property type="match status" value="1"/>
</dbReference>
<name>A0A0D1WZ80_9EURO</name>
<reference evidence="9 10" key="1">
    <citation type="submission" date="2015-01" db="EMBL/GenBank/DDBJ databases">
        <title>The Genome Sequence of Exophiala sideris CBS121828.</title>
        <authorList>
            <consortium name="The Broad Institute Genomics Platform"/>
            <person name="Cuomo C."/>
            <person name="de Hoog S."/>
            <person name="Gorbushina A."/>
            <person name="Stielow B."/>
            <person name="Teixiera M."/>
            <person name="Abouelleil A."/>
            <person name="Chapman S.B."/>
            <person name="Priest M."/>
            <person name="Young S.K."/>
            <person name="Wortman J."/>
            <person name="Nusbaum C."/>
            <person name="Birren B."/>
        </authorList>
    </citation>
    <scope>NUCLEOTIDE SEQUENCE [LARGE SCALE GENOMIC DNA]</scope>
    <source>
        <strain evidence="9 10">CBS 121828</strain>
    </source>
</reference>
<feature type="domain" description="DUF2421" evidence="6">
    <location>
        <begin position="693"/>
        <end position="878"/>
    </location>
</feature>
<keyword evidence="3 5" id="KW-1133">Transmembrane helix</keyword>
<dbReference type="AlphaFoldDB" id="A0A0D1WZ80"/>
<dbReference type="InterPro" id="IPR018823">
    <property type="entry name" value="ArAE_2_N"/>
</dbReference>
<dbReference type="Pfam" id="PF13515">
    <property type="entry name" value="FUSC_2"/>
    <property type="match status" value="1"/>
</dbReference>
<dbReference type="GO" id="GO:0016020">
    <property type="term" value="C:membrane"/>
    <property type="evidence" value="ECO:0007669"/>
    <property type="project" value="UniProtKB-SubCell"/>
</dbReference>
<organism evidence="9 10">
    <name type="scientific">Exophiala sideris</name>
    <dbReference type="NCBI Taxonomy" id="1016849"/>
    <lineage>
        <taxon>Eukaryota</taxon>
        <taxon>Fungi</taxon>
        <taxon>Dikarya</taxon>
        <taxon>Ascomycota</taxon>
        <taxon>Pezizomycotina</taxon>
        <taxon>Eurotiomycetes</taxon>
        <taxon>Chaetothyriomycetidae</taxon>
        <taxon>Chaetothyriales</taxon>
        <taxon>Herpotrichiellaceae</taxon>
        <taxon>Exophiala</taxon>
    </lineage>
</organism>
<feature type="transmembrane region" description="Helical" evidence="5">
    <location>
        <begin position="558"/>
        <end position="578"/>
    </location>
</feature>
<evidence type="ECO:0000256" key="4">
    <source>
        <dbReference type="ARBA" id="ARBA00023136"/>
    </source>
</evidence>
<evidence type="ECO:0000256" key="1">
    <source>
        <dbReference type="ARBA" id="ARBA00004141"/>
    </source>
</evidence>
<proteinExistence type="predicted"/>
<dbReference type="Proteomes" id="UP000053599">
    <property type="component" value="Unassembled WGS sequence"/>
</dbReference>